<dbReference type="KEGG" id="whj:H9Q79_12850"/>
<dbReference type="InterPro" id="IPR036010">
    <property type="entry name" value="2Fe-2S_ferredoxin-like_sf"/>
</dbReference>
<dbReference type="EMBL" id="CP060635">
    <property type="protein sequence ID" value="QNM07795.1"/>
    <property type="molecule type" value="Genomic_DNA"/>
</dbReference>
<gene>
    <name evidence="2" type="ORF">H9Q79_12850</name>
</gene>
<evidence type="ECO:0000259" key="1">
    <source>
        <dbReference type="PROSITE" id="PS51085"/>
    </source>
</evidence>
<dbReference type="InterPro" id="IPR001041">
    <property type="entry name" value="2Fe-2S_ferredoxin-type"/>
</dbReference>
<reference evidence="2 3" key="1">
    <citation type="submission" date="2020-08" db="EMBL/GenBank/DDBJ databases">
        <authorList>
            <person name="Liu C."/>
            <person name="Sun Q."/>
        </authorList>
    </citation>
    <scope>NUCLEOTIDE SEQUENCE [LARGE SCALE GENOMIC DNA]</scope>
    <source>
        <strain evidence="2 3">NSJ-29</strain>
    </source>
</reference>
<dbReference type="Pfam" id="PF14574">
    <property type="entry name" value="RACo_C_ter"/>
    <property type="match status" value="1"/>
</dbReference>
<dbReference type="InterPro" id="IPR027980">
    <property type="entry name" value="RACo_C"/>
</dbReference>
<sequence>MKKTYTVTFLPQNLVLEVEEGTTLLAAEQMAGLEPDAPCGGKGNCGKCKVNIVAGVKTGVVLACQTPVTCDMKVDTMYQEKIQKILTDGFSRNIEVAPGVSRPEGGQDLPFYLMAFDIGTTTIVGYLLDGRTGAEKGIASMMNPQHQFGADVISRSNYVLEHGGREMQEVVQKALNQLIGQACAEAGVRREDILQVSIVGNTCMHHLFLGISPDSLVHAPYLPAVKDGMILDAAENGIRIADGGKLVMLPNIAGFVGADTVGCMLSVAFDQLKPMTLMIDIGTNGELVMGNRDHMVTTSTAAGPAFEGAKIECGMRGSKGAISHITVEDHELKLEVIEDVRPIGICGSGLIDILAFMIRYGFIDNYGSLCEEEDLEDEFAKSQAYRLKEKDGKPVFVLVPAEESANGTDIYISQKDIREVQLAKGAIAAGIQIMAAKLSIRPEEIEQVYLAGAFGNYMDAENACEIGLIPYELRERIIPIGNAAGEGAKLAVVNRGEYEYACEMAKKAEFIELATESCFQDTFVDELEFARAVER</sequence>
<name>A0A7G9GAG3_9FIRM</name>
<dbReference type="CDD" id="cd00207">
    <property type="entry name" value="fer2"/>
    <property type="match status" value="1"/>
</dbReference>
<dbReference type="GO" id="GO:0051536">
    <property type="term" value="F:iron-sulfur cluster binding"/>
    <property type="evidence" value="ECO:0007669"/>
    <property type="project" value="InterPro"/>
</dbReference>
<keyword evidence="3" id="KW-1185">Reference proteome</keyword>
<dbReference type="Proteomes" id="UP000515860">
    <property type="component" value="Chromosome"/>
</dbReference>
<organism evidence="2 3">
    <name type="scientific">Wansuia hejianensis</name>
    <dbReference type="NCBI Taxonomy" id="2763667"/>
    <lineage>
        <taxon>Bacteria</taxon>
        <taxon>Bacillati</taxon>
        <taxon>Bacillota</taxon>
        <taxon>Clostridia</taxon>
        <taxon>Lachnospirales</taxon>
        <taxon>Lachnospiraceae</taxon>
        <taxon>Wansuia</taxon>
    </lineage>
</organism>
<dbReference type="Pfam" id="PF00111">
    <property type="entry name" value="Fer2"/>
    <property type="match status" value="1"/>
</dbReference>
<dbReference type="AlphaFoldDB" id="A0A7G9GAG3"/>
<dbReference type="Pfam" id="PF17651">
    <property type="entry name" value="Raco_middle"/>
    <property type="match status" value="1"/>
</dbReference>
<feature type="domain" description="2Fe-2S ferredoxin-type" evidence="1">
    <location>
        <begin position="5"/>
        <end position="80"/>
    </location>
</feature>
<dbReference type="PANTHER" id="PTHR42895:SF1">
    <property type="entry name" value="IRON-SULFUR CLUSTER PROTEIN"/>
    <property type="match status" value="1"/>
</dbReference>
<dbReference type="InterPro" id="IPR041414">
    <property type="entry name" value="Raco-like_middle"/>
</dbReference>
<dbReference type="RefSeq" id="WP_118648091.1">
    <property type="nucleotide sequence ID" value="NZ_CP060635.1"/>
</dbReference>
<protein>
    <submittedName>
        <fullName evidence="2">DUF4445 domain-containing protein</fullName>
    </submittedName>
</protein>
<evidence type="ECO:0000313" key="2">
    <source>
        <dbReference type="EMBL" id="QNM07795.1"/>
    </source>
</evidence>
<dbReference type="Gene3D" id="3.30.420.480">
    <property type="entry name" value="Domain of unknown function (DUF4445)"/>
    <property type="match status" value="1"/>
</dbReference>
<dbReference type="Gene3D" id="3.10.20.30">
    <property type="match status" value="1"/>
</dbReference>
<dbReference type="PANTHER" id="PTHR42895">
    <property type="entry name" value="IRON-SULFUR CLUSTER-BINDING PROTEIN-RELATED"/>
    <property type="match status" value="1"/>
</dbReference>
<dbReference type="InterPro" id="IPR012675">
    <property type="entry name" value="Beta-grasp_dom_sf"/>
</dbReference>
<dbReference type="PROSITE" id="PS51085">
    <property type="entry name" value="2FE2S_FER_2"/>
    <property type="match status" value="1"/>
</dbReference>
<dbReference type="InterPro" id="IPR052911">
    <property type="entry name" value="Corrinoid_activation_enz"/>
</dbReference>
<accession>A0A7G9GAG3</accession>
<dbReference type="InterPro" id="IPR042259">
    <property type="entry name" value="Raco-like_middle_sf"/>
</dbReference>
<dbReference type="SUPFAM" id="SSF54292">
    <property type="entry name" value="2Fe-2S ferredoxin-like"/>
    <property type="match status" value="1"/>
</dbReference>
<evidence type="ECO:0000313" key="3">
    <source>
        <dbReference type="Proteomes" id="UP000515860"/>
    </source>
</evidence>
<proteinExistence type="predicted"/>